<dbReference type="SUPFAM" id="SSF158446">
    <property type="entry name" value="IVS-encoded protein-like"/>
    <property type="match status" value="1"/>
</dbReference>
<organism evidence="1 2">
    <name type="scientific">Olivibacter oleidegradans</name>
    <dbReference type="NCBI Taxonomy" id="760123"/>
    <lineage>
        <taxon>Bacteria</taxon>
        <taxon>Pseudomonadati</taxon>
        <taxon>Bacteroidota</taxon>
        <taxon>Sphingobacteriia</taxon>
        <taxon>Sphingobacteriales</taxon>
        <taxon>Sphingobacteriaceae</taxon>
        <taxon>Olivibacter</taxon>
    </lineage>
</organism>
<dbReference type="Proteomes" id="UP001589774">
    <property type="component" value="Unassembled WGS sequence"/>
</dbReference>
<proteinExistence type="predicted"/>
<sequence>MSFGVNKIYDIKERTFLFSKQIILFVKDTNFDRTFSSIFDQLVRSATSVGANIAEGKSGSSKNDFLKFHIIALKSANETIYWLKLIRETLNIDKNKADSLMLEVEEIAKILATIILKNKAA</sequence>
<dbReference type="NCBIfam" id="TIGR02436">
    <property type="entry name" value="four helix bundle protein"/>
    <property type="match status" value="1"/>
</dbReference>
<dbReference type="EMBL" id="JBHLWO010000001">
    <property type="protein sequence ID" value="MFC0318409.1"/>
    <property type="molecule type" value="Genomic_DNA"/>
</dbReference>
<keyword evidence="2" id="KW-1185">Reference proteome</keyword>
<evidence type="ECO:0000313" key="1">
    <source>
        <dbReference type="EMBL" id="MFC0318409.1"/>
    </source>
</evidence>
<comment type="caution">
    <text evidence="1">The sequence shown here is derived from an EMBL/GenBank/DDBJ whole genome shotgun (WGS) entry which is preliminary data.</text>
</comment>
<gene>
    <name evidence="1" type="ORF">ACFFI0_08815</name>
</gene>
<dbReference type="PANTHER" id="PTHR38471">
    <property type="entry name" value="FOUR HELIX BUNDLE PROTEIN"/>
    <property type="match status" value="1"/>
</dbReference>
<dbReference type="RefSeq" id="WP_149105323.1">
    <property type="nucleotide sequence ID" value="NZ_JBHLWO010000001.1"/>
</dbReference>
<reference evidence="1 2" key="1">
    <citation type="submission" date="2024-09" db="EMBL/GenBank/DDBJ databases">
        <authorList>
            <person name="Sun Q."/>
            <person name="Mori K."/>
        </authorList>
    </citation>
    <scope>NUCLEOTIDE SEQUENCE [LARGE SCALE GENOMIC DNA]</scope>
    <source>
        <strain evidence="1 2">CCM 7765</strain>
    </source>
</reference>
<dbReference type="InterPro" id="IPR036583">
    <property type="entry name" value="23S_rRNA_IVS_sf"/>
</dbReference>
<dbReference type="PANTHER" id="PTHR38471:SF2">
    <property type="entry name" value="FOUR HELIX BUNDLE PROTEIN"/>
    <property type="match status" value="1"/>
</dbReference>
<name>A0ABV6HHP6_9SPHI</name>
<dbReference type="InterPro" id="IPR012657">
    <property type="entry name" value="23S_rRNA-intervening_sequence"/>
</dbReference>
<accession>A0ABV6HHP6</accession>
<dbReference type="Gene3D" id="1.20.1440.60">
    <property type="entry name" value="23S rRNA-intervening sequence"/>
    <property type="match status" value="1"/>
</dbReference>
<evidence type="ECO:0000313" key="2">
    <source>
        <dbReference type="Proteomes" id="UP001589774"/>
    </source>
</evidence>
<dbReference type="PIRSF" id="PIRSF035652">
    <property type="entry name" value="CHP02436"/>
    <property type="match status" value="1"/>
</dbReference>
<protein>
    <submittedName>
        <fullName evidence="1">Four helix bundle protein</fullName>
    </submittedName>
</protein>
<dbReference type="Pfam" id="PF05635">
    <property type="entry name" value="23S_rRNA_IVP"/>
    <property type="match status" value="1"/>
</dbReference>